<name>A0AAD9M735_9PEZI</name>
<gene>
    <name evidence="3" type="ORF">LX32DRAFT_637204</name>
</gene>
<evidence type="ECO:0000313" key="3">
    <source>
        <dbReference type="EMBL" id="KAK2031410.1"/>
    </source>
</evidence>
<evidence type="ECO:0000256" key="2">
    <source>
        <dbReference type="SAM" id="Phobius"/>
    </source>
</evidence>
<organism evidence="3 4">
    <name type="scientific">Colletotrichum zoysiae</name>
    <dbReference type="NCBI Taxonomy" id="1216348"/>
    <lineage>
        <taxon>Eukaryota</taxon>
        <taxon>Fungi</taxon>
        <taxon>Dikarya</taxon>
        <taxon>Ascomycota</taxon>
        <taxon>Pezizomycotina</taxon>
        <taxon>Sordariomycetes</taxon>
        <taxon>Hypocreomycetidae</taxon>
        <taxon>Glomerellales</taxon>
        <taxon>Glomerellaceae</taxon>
        <taxon>Colletotrichum</taxon>
        <taxon>Colletotrichum graminicola species complex</taxon>
    </lineage>
</organism>
<dbReference type="Proteomes" id="UP001232148">
    <property type="component" value="Unassembled WGS sequence"/>
</dbReference>
<dbReference type="AlphaFoldDB" id="A0AAD9M735"/>
<proteinExistence type="predicted"/>
<sequence length="64" mass="6889">MATISSTSNRLNRTVQSARAAAAAYAILYYCLLDRKSSSRPRRLTGRGRAGPSSPIPSAFGQQM</sequence>
<feature type="transmembrane region" description="Helical" evidence="2">
    <location>
        <begin position="16"/>
        <end position="33"/>
    </location>
</feature>
<keyword evidence="2" id="KW-0472">Membrane</keyword>
<accession>A0AAD9M735</accession>
<keyword evidence="2" id="KW-0812">Transmembrane</keyword>
<evidence type="ECO:0000313" key="4">
    <source>
        <dbReference type="Proteomes" id="UP001232148"/>
    </source>
</evidence>
<protein>
    <submittedName>
        <fullName evidence="3">Uncharacterized protein</fullName>
    </submittedName>
</protein>
<dbReference type="EMBL" id="MU842840">
    <property type="protein sequence ID" value="KAK2031410.1"/>
    <property type="molecule type" value="Genomic_DNA"/>
</dbReference>
<comment type="caution">
    <text evidence="3">The sequence shown here is derived from an EMBL/GenBank/DDBJ whole genome shotgun (WGS) entry which is preliminary data.</text>
</comment>
<reference evidence="3" key="1">
    <citation type="submission" date="2021-06" db="EMBL/GenBank/DDBJ databases">
        <title>Comparative genomics, transcriptomics and evolutionary studies reveal genomic signatures of adaptation to plant cell wall in hemibiotrophic fungi.</title>
        <authorList>
            <consortium name="DOE Joint Genome Institute"/>
            <person name="Baroncelli R."/>
            <person name="Diaz J.F."/>
            <person name="Benocci T."/>
            <person name="Peng M."/>
            <person name="Battaglia E."/>
            <person name="Haridas S."/>
            <person name="Andreopoulos W."/>
            <person name="Labutti K."/>
            <person name="Pangilinan J."/>
            <person name="Floch G.L."/>
            <person name="Makela M.R."/>
            <person name="Henrissat B."/>
            <person name="Grigoriev I.V."/>
            <person name="Crouch J.A."/>
            <person name="De Vries R.P."/>
            <person name="Sukno S.A."/>
            <person name="Thon M.R."/>
        </authorList>
    </citation>
    <scope>NUCLEOTIDE SEQUENCE</scope>
    <source>
        <strain evidence="3">MAFF235873</strain>
    </source>
</reference>
<keyword evidence="2" id="KW-1133">Transmembrane helix</keyword>
<feature type="region of interest" description="Disordered" evidence="1">
    <location>
        <begin position="39"/>
        <end position="64"/>
    </location>
</feature>
<evidence type="ECO:0000256" key="1">
    <source>
        <dbReference type="SAM" id="MobiDB-lite"/>
    </source>
</evidence>
<keyword evidence="4" id="KW-1185">Reference proteome</keyword>